<gene>
    <name evidence="9" type="primary">cobM</name>
    <name evidence="9" type="ORF">HY912_09795</name>
</gene>
<comment type="similarity">
    <text evidence="2 7">Belongs to the precorrin methyltransferase family.</text>
</comment>
<evidence type="ECO:0000256" key="7">
    <source>
        <dbReference type="RuleBase" id="RU003960"/>
    </source>
</evidence>
<dbReference type="Pfam" id="PF00590">
    <property type="entry name" value="TP_methylase"/>
    <property type="match status" value="1"/>
</dbReference>
<evidence type="ECO:0000313" key="9">
    <source>
        <dbReference type="EMBL" id="MBI5249777.1"/>
    </source>
</evidence>
<dbReference type="InterPro" id="IPR050161">
    <property type="entry name" value="Siro_Cobalamin_biosynth"/>
</dbReference>
<dbReference type="Gene3D" id="3.30.950.10">
    <property type="entry name" value="Methyltransferase, Cobalt-precorrin-4 Transmethylase, Domain 2"/>
    <property type="match status" value="1"/>
</dbReference>
<name>A0A9D6Z3P3_9BACT</name>
<dbReference type="AlphaFoldDB" id="A0A9D6Z3P3"/>
<dbReference type="InterPro" id="IPR014776">
    <property type="entry name" value="4pyrrole_Mease_sub2"/>
</dbReference>
<dbReference type="SUPFAM" id="SSF53790">
    <property type="entry name" value="Tetrapyrrole methylase"/>
    <property type="match status" value="1"/>
</dbReference>
<dbReference type="PANTHER" id="PTHR45790">
    <property type="entry name" value="SIROHEME SYNTHASE-RELATED"/>
    <property type="match status" value="1"/>
</dbReference>
<keyword evidence="3" id="KW-0169">Cobalamin biosynthesis</keyword>
<evidence type="ECO:0000256" key="1">
    <source>
        <dbReference type="ARBA" id="ARBA00004953"/>
    </source>
</evidence>
<evidence type="ECO:0000256" key="3">
    <source>
        <dbReference type="ARBA" id="ARBA00022573"/>
    </source>
</evidence>
<proteinExistence type="inferred from homology"/>
<feature type="domain" description="Tetrapyrrole methylase" evidence="8">
    <location>
        <begin position="2"/>
        <end position="207"/>
    </location>
</feature>
<reference evidence="9" key="1">
    <citation type="submission" date="2020-07" db="EMBL/GenBank/DDBJ databases">
        <title>Huge and variable diversity of episymbiotic CPR bacteria and DPANN archaea in groundwater ecosystems.</title>
        <authorList>
            <person name="He C.Y."/>
            <person name="Keren R."/>
            <person name="Whittaker M."/>
            <person name="Farag I.F."/>
            <person name="Doudna J."/>
            <person name="Cate J.H.D."/>
            <person name="Banfield J.F."/>
        </authorList>
    </citation>
    <scope>NUCLEOTIDE SEQUENCE</scope>
    <source>
        <strain evidence="9">NC_groundwater_1664_Pr3_B-0.1um_52_9</strain>
    </source>
</reference>
<accession>A0A9D6Z3P3</accession>
<evidence type="ECO:0000313" key="10">
    <source>
        <dbReference type="Proteomes" id="UP000807825"/>
    </source>
</evidence>
<evidence type="ECO:0000256" key="5">
    <source>
        <dbReference type="ARBA" id="ARBA00022679"/>
    </source>
</evidence>
<comment type="pathway">
    <text evidence="1">Cofactor biosynthesis; adenosylcobalamin biosynthesis.</text>
</comment>
<dbReference type="Proteomes" id="UP000807825">
    <property type="component" value="Unassembled WGS sequence"/>
</dbReference>
<keyword evidence="4 7" id="KW-0489">Methyltransferase</keyword>
<dbReference type="PANTHER" id="PTHR45790:SF4">
    <property type="entry name" value="COBALT-PRECORRIN-4 C(11)-METHYLTRANSFERASE"/>
    <property type="match status" value="1"/>
</dbReference>
<dbReference type="InterPro" id="IPR014777">
    <property type="entry name" value="4pyrrole_Mease_sub1"/>
</dbReference>
<sequence>MKVHFVGAGPGDPDLLTVKAQRLLKDCRICIYAGSLVSPQVLALVPEGAEKHDSAGLDLEQITALFADAQARDIDVVRLHTGDPSIYGAIGEQMNELDKLGIEYDIVPGVSSFQAAAAALKTELTAPEVSQTIILTRTSGRTPMPSEQDLDALARTHATLCIFLSAHKLKDVARTLANHYGQDCPAAVIYRATWPDELIVQGTLADIAEKIDNAGIKKTAMILVGRALSRSIPVSKLYDPAFSHEFRAGRQ</sequence>
<dbReference type="EC" id="2.1.1.133" evidence="9"/>
<evidence type="ECO:0000256" key="4">
    <source>
        <dbReference type="ARBA" id="ARBA00022603"/>
    </source>
</evidence>
<protein>
    <submittedName>
        <fullName evidence="9">Precorrin-4 C(11)-methyltransferase</fullName>
        <ecNumber evidence="9">2.1.1.133</ecNumber>
    </submittedName>
</protein>
<organism evidence="9 10">
    <name type="scientific">Desulfomonile tiedjei</name>
    <dbReference type="NCBI Taxonomy" id="2358"/>
    <lineage>
        <taxon>Bacteria</taxon>
        <taxon>Pseudomonadati</taxon>
        <taxon>Thermodesulfobacteriota</taxon>
        <taxon>Desulfomonilia</taxon>
        <taxon>Desulfomonilales</taxon>
        <taxon>Desulfomonilaceae</taxon>
        <taxon>Desulfomonile</taxon>
    </lineage>
</organism>
<dbReference type="PROSITE" id="PS00839">
    <property type="entry name" value="SUMT_1"/>
    <property type="match status" value="1"/>
</dbReference>
<dbReference type="GO" id="GO:0009236">
    <property type="term" value="P:cobalamin biosynthetic process"/>
    <property type="evidence" value="ECO:0007669"/>
    <property type="project" value="UniProtKB-KW"/>
</dbReference>
<dbReference type="NCBIfam" id="TIGR01465">
    <property type="entry name" value="cobM_cbiF"/>
    <property type="match status" value="1"/>
</dbReference>
<dbReference type="InterPro" id="IPR000878">
    <property type="entry name" value="4pyrrol_Mease"/>
</dbReference>
<comment type="caution">
    <text evidence="9">The sequence shown here is derived from an EMBL/GenBank/DDBJ whole genome shotgun (WGS) entry which is preliminary data.</text>
</comment>
<evidence type="ECO:0000256" key="2">
    <source>
        <dbReference type="ARBA" id="ARBA00005879"/>
    </source>
</evidence>
<keyword evidence="5 7" id="KW-0808">Transferase</keyword>
<dbReference type="Gene3D" id="3.40.1010.10">
    <property type="entry name" value="Cobalt-precorrin-4 Transmethylase, Domain 1"/>
    <property type="match status" value="1"/>
</dbReference>
<evidence type="ECO:0000256" key="6">
    <source>
        <dbReference type="ARBA" id="ARBA00022691"/>
    </source>
</evidence>
<dbReference type="InterPro" id="IPR035996">
    <property type="entry name" value="4pyrrol_Methylase_sf"/>
</dbReference>
<keyword evidence="6" id="KW-0949">S-adenosyl-L-methionine</keyword>
<dbReference type="GO" id="GO:0032259">
    <property type="term" value="P:methylation"/>
    <property type="evidence" value="ECO:0007669"/>
    <property type="project" value="UniProtKB-KW"/>
</dbReference>
<dbReference type="CDD" id="cd11641">
    <property type="entry name" value="Precorrin-4_C11-MT"/>
    <property type="match status" value="1"/>
</dbReference>
<dbReference type="InterPro" id="IPR006362">
    <property type="entry name" value="Cbl_synth_CobM/CibF"/>
</dbReference>
<evidence type="ECO:0000259" key="8">
    <source>
        <dbReference type="Pfam" id="PF00590"/>
    </source>
</evidence>
<dbReference type="GO" id="GO:0046026">
    <property type="term" value="F:precorrin-4 C11-methyltransferase activity"/>
    <property type="evidence" value="ECO:0007669"/>
    <property type="project" value="UniProtKB-EC"/>
</dbReference>
<dbReference type="EMBL" id="JACRDE010000262">
    <property type="protein sequence ID" value="MBI5249777.1"/>
    <property type="molecule type" value="Genomic_DNA"/>
</dbReference>
<dbReference type="PROSITE" id="PS00840">
    <property type="entry name" value="SUMT_2"/>
    <property type="match status" value="1"/>
</dbReference>
<dbReference type="InterPro" id="IPR003043">
    <property type="entry name" value="Uropor_MeTrfase_CS"/>
</dbReference>